<feature type="compositionally biased region" description="Basic and acidic residues" evidence="1">
    <location>
        <begin position="29"/>
        <end position="41"/>
    </location>
</feature>
<accession>E4YTU7</accession>
<dbReference type="AlphaFoldDB" id="E4YTU7"/>
<reference evidence="2" key="1">
    <citation type="journal article" date="2010" name="Science">
        <title>Plasticity of animal genome architecture unmasked by rapid evolution of a pelagic tunicate.</title>
        <authorList>
            <person name="Denoeud F."/>
            <person name="Henriet S."/>
            <person name="Mungpakdee S."/>
            <person name="Aury J.M."/>
            <person name="Da Silva C."/>
            <person name="Brinkmann H."/>
            <person name="Mikhaleva J."/>
            <person name="Olsen L.C."/>
            <person name="Jubin C."/>
            <person name="Canestro C."/>
            <person name="Bouquet J.M."/>
            <person name="Danks G."/>
            <person name="Poulain J."/>
            <person name="Campsteijn C."/>
            <person name="Adamski M."/>
            <person name="Cross I."/>
            <person name="Yadetie F."/>
            <person name="Muffato M."/>
            <person name="Louis A."/>
            <person name="Butcher S."/>
            <person name="Tsagkogeorga G."/>
            <person name="Konrad A."/>
            <person name="Singh S."/>
            <person name="Jensen M.F."/>
            <person name="Cong E.H."/>
            <person name="Eikeseth-Otteraa H."/>
            <person name="Noel B."/>
            <person name="Anthouard V."/>
            <person name="Porcel B.M."/>
            <person name="Kachouri-Lafond R."/>
            <person name="Nishino A."/>
            <person name="Ugolini M."/>
            <person name="Chourrout P."/>
            <person name="Nishida H."/>
            <person name="Aasland R."/>
            <person name="Huzurbazar S."/>
            <person name="Westhof E."/>
            <person name="Delsuc F."/>
            <person name="Lehrach H."/>
            <person name="Reinhardt R."/>
            <person name="Weissenbach J."/>
            <person name="Roy S.W."/>
            <person name="Artiguenave F."/>
            <person name="Postlethwait J.H."/>
            <person name="Manak J.R."/>
            <person name="Thompson E.M."/>
            <person name="Jaillon O."/>
            <person name="Du Pasquier L."/>
            <person name="Boudinot P."/>
            <person name="Liberles D.A."/>
            <person name="Volff J.N."/>
            <person name="Philippe H."/>
            <person name="Lenhard B."/>
            <person name="Roest Crollius H."/>
            <person name="Wincker P."/>
            <person name="Chourrout D."/>
        </authorList>
    </citation>
    <scope>NUCLEOTIDE SEQUENCE [LARGE SCALE GENOMIC DNA]</scope>
</reference>
<sequence length="174" mass="20591">MASPGADFDWADDDVRDLEVLNIETKLCKIKEEPEEKEKPRERKNRSQKSPAKNSPKKLNENRSNKSTQKMHQQLKCTWLTPEETLKELKSRKNISEEDKDQLKNILNRASRWNMFARTRKLSWPDEDDELKKVAEKIFVDEEKLETAISITFKYERKISSKSFVTIMTCIDKR</sequence>
<dbReference type="Proteomes" id="UP000011014">
    <property type="component" value="Unassembled WGS sequence"/>
</dbReference>
<gene>
    <name evidence="2" type="ORF">GSOID_T00019414001</name>
</gene>
<proteinExistence type="predicted"/>
<evidence type="ECO:0000256" key="1">
    <source>
        <dbReference type="SAM" id="MobiDB-lite"/>
    </source>
</evidence>
<organism evidence="2">
    <name type="scientific">Oikopleura dioica</name>
    <name type="common">Tunicate</name>
    <dbReference type="NCBI Taxonomy" id="34765"/>
    <lineage>
        <taxon>Eukaryota</taxon>
        <taxon>Metazoa</taxon>
        <taxon>Chordata</taxon>
        <taxon>Tunicata</taxon>
        <taxon>Appendicularia</taxon>
        <taxon>Copelata</taxon>
        <taxon>Oikopleuridae</taxon>
        <taxon>Oikopleura</taxon>
    </lineage>
</organism>
<feature type="region of interest" description="Disordered" evidence="1">
    <location>
        <begin position="29"/>
        <end position="75"/>
    </location>
</feature>
<evidence type="ECO:0000313" key="2">
    <source>
        <dbReference type="EMBL" id="CBY38886.1"/>
    </source>
</evidence>
<protein>
    <submittedName>
        <fullName evidence="2">Uncharacterized protein</fullName>
    </submittedName>
</protein>
<feature type="compositionally biased region" description="Polar residues" evidence="1">
    <location>
        <begin position="65"/>
        <end position="75"/>
    </location>
</feature>
<dbReference type="EMBL" id="FN655353">
    <property type="protein sequence ID" value="CBY38886.1"/>
    <property type="molecule type" value="Genomic_DNA"/>
</dbReference>
<name>E4YTU7_OIKDI</name>